<accession>A0A2S0RD94</accession>
<dbReference type="InterPro" id="IPR002934">
    <property type="entry name" value="Polymerase_NTP_transf_dom"/>
</dbReference>
<dbReference type="GO" id="GO:0016779">
    <property type="term" value="F:nucleotidyltransferase activity"/>
    <property type="evidence" value="ECO:0007669"/>
    <property type="project" value="InterPro"/>
</dbReference>
<dbReference type="Pfam" id="PF01909">
    <property type="entry name" value="NTP_transf_2"/>
    <property type="match status" value="1"/>
</dbReference>
<dbReference type="AlphaFoldDB" id="A0A2S0RD94"/>
<dbReference type="Proteomes" id="UP000244193">
    <property type="component" value="Chromosome"/>
</dbReference>
<evidence type="ECO:0000313" key="3">
    <source>
        <dbReference type="Proteomes" id="UP000244193"/>
    </source>
</evidence>
<dbReference type="Gene3D" id="3.30.460.10">
    <property type="entry name" value="Beta Polymerase, domain 2"/>
    <property type="match status" value="1"/>
</dbReference>
<dbReference type="RefSeq" id="WP_108370093.1">
    <property type="nucleotide sequence ID" value="NZ_CP028811.1"/>
</dbReference>
<reference evidence="2 3" key="1">
    <citation type="submission" date="2018-04" db="EMBL/GenBank/DDBJ databases">
        <title>Genome sequencing of Flavobacterium sp. HYN0048.</title>
        <authorList>
            <person name="Yi H."/>
            <person name="Baek C."/>
        </authorList>
    </citation>
    <scope>NUCLEOTIDE SEQUENCE [LARGE SCALE GENOMIC DNA]</scope>
    <source>
        <strain evidence="2 3">HYN0048</strain>
    </source>
</reference>
<name>A0A2S0RD94_9FLAO</name>
<sequence>MESLKTILYFSLFHYPLRLDEICSFSISKDCPKIEAELTELVAKKIIFRIEDYYYPVYDPGCLEKRKNGNKMAVDALVKAKERATLISKFPFVEAVGVSGSLSKGYYDKDSDIDFFVITRPGKLWISRTLLMLYKKLFLLNSRKYFCINYFMSSSSLEVEEKNRFTATEIKTLIPFEGRLVFEEFYKKNDWVSGLLGTYDPKLESVGIISKPGGVKIIEKLLDTKAGEQLDSLFKKTTVTFWKLKFRQMRSEDFKVALKSTKDISKHHPLNFQKKVINALNDKYDEIRINHNIELQREYV</sequence>
<proteinExistence type="predicted"/>
<dbReference type="OrthoDB" id="645383at2"/>
<protein>
    <submittedName>
        <fullName evidence="2">Nucleotidyltransferase</fullName>
    </submittedName>
</protein>
<dbReference type="SUPFAM" id="SSF81301">
    <property type="entry name" value="Nucleotidyltransferase"/>
    <property type="match status" value="1"/>
</dbReference>
<dbReference type="EMBL" id="CP028811">
    <property type="protein sequence ID" value="AWA29509.1"/>
    <property type="molecule type" value="Genomic_DNA"/>
</dbReference>
<feature type="domain" description="Polymerase nucleotidyl transferase" evidence="1">
    <location>
        <begin position="87"/>
        <end position="125"/>
    </location>
</feature>
<keyword evidence="2" id="KW-0808">Transferase</keyword>
<dbReference type="CDD" id="cd05403">
    <property type="entry name" value="NT_KNTase_like"/>
    <property type="match status" value="1"/>
</dbReference>
<gene>
    <name evidence="2" type="ORF">HYN48_05070</name>
</gene>
<dbReference type="InterPro" id="IPR043519">
    <property type="entry name" value="NT_sf"/>
</dbReference>
<dbReference type="KEGG" id="fmg:HYN48_05070"/>
<keyword evidence="3" id="KW-1185">Reference proteome</keyword>
<evidence type="ECO:0000259" key="1">
    <source>
        <dbReference type="Pfam" id="PF01909"/>
    </source>
</evidence>
<organism evidence="2 3">
    <name type="scientific">Flavobacterium magnum</name>
    <dbReference type="NCBI Taxonomy" id="2162713"/>
    <lineage>
        <taxon>Bacteria</taxon>
        <taxon>Pseudomonadati</taxon>
        <taxon>Bacteroidota</taxon>
        <taxon>Flavobacteriia</taxon>
        <taxon>Flavobacteriales</taxon>
        <taxon>Flavobacteriaceae</taxon>
        <taxon>Flavobacterium</taxon>
    </lineage>
</organism>
<evidence type="ECO:0000313" key="2">
    <source>
        <dbReference type="EMBL" id="AWA29509.1"/>
    </source>
</evidence>